<dbReference type="Proteomes" id="UP000218282">
    <property type="component" value="Unassembled WGS sequence"/>
</dbReference>
<comment type="similarity">
    <text evidence="1">Belongs to the GTP cyclohydrolase I type 2/NIF3 family.</text>
</comment>
<organism evidence="5 6">
    <name type="scientific">Pseudolactococcus piscium</name>
    <dbReference type="NCBI Taxonomy" id="1364"/>
    <lineage>
        <taxon>Bacteria</taxon>
        <taxon>Bacillati</taxon>
        <taxon>Bacillota</taxon>
        <taxon>Bacilli</taxon>
        <taxon>Lactobacillales</taxon>
        <taxon>Streptococcaceae</taxon>
        <taxon>Pseudolactococcus</taxon>
    </lineage>
</organism>
<proteinExistence type="inferred from homology"/>
<comment type="subunit">
    <text evidence="2">Homohexamer.</text>
</comment>
<reference evidence="5 6" key="1">
    <citation type="submission" date="2014-12" db="EMBL/GenBank/DDBJ databases">
        <title>Draft genome sequences of 10 type strains of Lactococcus.</title>
        <authorList>
            <person name="Sun Z."/>
            <person name="Zhong Z."/>
            <person name="Liu W."/>
            <person name="Zhang W."/>
            <person name="Zhang H."/>
        </authorList>
    </citation>
    <scope>NUCLEOTIDE SEQUENCE [LARGE SCALE GENOMIC DNA]</scope>
    <source>
        <strain evidence="5 6">DSM 6634</strain>
    </source>
</reference>
<sequence>MAKKADVYVTRDIYYHTAHDMLYSGLTAIDPGHHIEVLFIKKVTQVFRDLKIDVTIIESRALTILLSVIKRPKISYYKSLKIRYCILGLFCF</sequence>
<dbReference type="InterPro" id="IPR036069">
    <property type="entry name" value="DUF34/NIF3_sf"/>
</dbReference>
<dbReference type="AlphaFoldDB" id="A0A2A5RWZ9"/>
<evidence type="ECO:0000256" key="4">
    <source>
        <dbReference type="PIRSR" id="PIRSR602678-1"/>
    </source>
</evidence>
<comment type="caution">
    <text evidence="5">The sequence shown here is derived from an EMBL/GenBank/DDBJ whole genome shotgun (WGS) entry which is preliminary data.</text>
</comment>
<evidence type="ECO:0000256" key="3">
    <source>
        <dbReference type="ARBA" id="ARBA00022112"/>
    </source>
</evidence>
<evidence type="ECO:0000256" key="2">
    <source>
        <dbReference type="ARBA" id="ARBA00011643"/>
    </source>
</evidence>
<dbReference type="EMBL" id="JXJW01000014">
    <property type="protein sequence ID" value="PCS05777.1"/>
    <property type="molecule type" value="Genomic_DNA"/>
</dbReference>
<dbReference type="Pfam" id="PF01784">
    <property type="entry name" value="DUF34_NIF3"/>
    <property type="match status" value="1"/>
</dbReference>
<keyword evidence="4" id="KW-0479">Metal-binding</keyword>
<accession>A0A2A5RWZ9</accession>
<keyword evidence="6" id="KW-1185">Reference proteome</keyword>
<dbReference type="SUPFAM" id="SSF102705">
    <property type="entry name" value="NIF3 (NGG1p interacting factor 3)-like"/>
    <property type="match status" value="1"/>
</dbReference>
<gene>
    <name evidence="5" type="ORF">RU86_GL000532</name>
</gene>
<protein>
    <recommendedName>
        <fullName evidence="3">GTP cyclohydrolase 1 type 2 homolog</fullName>
    </recommendedName>
</protein>
<feature type="binding site" evidence="4">
    <location>
        <position position="36"/>
    </location>
    <ligand>
        <name>a divalent metal cation</name>
        <dbReference type="ChEBI" id="CHEBI:60240"/>
        <label>1</label>
    </ligand>
</feature>
<evidence type="ECO:0000256" key="1">
    <source>
        <dbReference type="ARBA" id="ARBA00006964"/>
    </source>
</evidence>
<evidence type="ECO:0000313" key="5">
    <source>
        <dbReference type="EMBL" id="PCS05777.1"/>
    </source>
</evidence>
<dbReference type="GO" id="GO:0046872">
    <property type="term" value="F:metal ion binding"/>
    <property type="evidence" value="ECO:0007669"/>
    <property type="project" value="UniProtKB-KW"/>
</dbReference>
<evidence type="ECO:0000313" key="6">
    <source>
        <dbReference type="Proteomes" id="UP000218282"/>
    </source>
</evidence>
<name>A0A2A5RWZ9_9LACT</name>
<dbReference type="InterPro" id="IPR002678">
    <property type="entry name" value="DUF34/NIF3"/>
</dbReference>
<feature type="binding site" evidence="4">
    <location>
        <position position="33"/>
    </location>
    <ligand>
        <name>a divalent metal cation</name>
        <dbReference type="ChEBI" id="CHEBI:60240"/>
        <label>1</label>
    </ligand>
</feature>